<feature type="domain" description="HD-GYP" evidence="3">
    <location>
        <begin position="547"/>
        <end position="742"/>
    </location>
</feature>
<dbReference type="SUPFAM" id="SSF53850">
    <property type="entry name" value="Periplasmic binding protein-like II"/>
    <property type="match status" value="1"/>
</dbReference>
<dbReference type="Gene3D" id="3.40.190.10">
    <property type="entry name" value="Periplasmic binding protein-like II"/>
    <property type="match status" value="2"/>
</dbReference>
<dbReference type="PANTHER" id="PTHR45228">
    <property type="entry name" value="CYCLIC DI-GMP PHOSPHODIESTERASE TM_0186-RELATED"/>
    <property type="match status" value="1"/>
</dbReference>
<dbReference type="SUPFAM" id="SSF55073">
    <property type="entry name" value="Nucleotide cyclase"/>
    <property type="match status" value="1"/>
</dbReference>
<dbReference type="Gene3D" id="1.10.3210.10">
    <property type="entry name" value="Hypothetical protein af1432"/>
    <property type="match status" value="1"/>
</dbReference>
<dbReference type="RefSeq" id="WP_151056434.1">
    <property type="nucleotide sequence ID" value="NZ_CP044222.1"/>
</dbReference>
<keyword evidence="1" id="KW-0472">Membrane</keyword>
<keyword evidence="1" id="KW-1133">Transmembrane helix</keyword>
<evidence type="ECO:0000313" key="4">
    <source>
        <dbReference type="EMBL" id="QEW07231.1"/>
    </source>
</evidence>
<dbReference type="InterPro" id="IPR006675">
    <property type="entry name" value="HDIG_dom"/>
</dbReference>
<dbReference type="Pfam" id="PF00990">
    <property type="entry name" value="GGDEF"/>
    <property type="match status" value="1"/>
</dbReference>
<dbReference type="SUPFAM" id="SSF55781">
    <property type="entry name" value="GAF domain-like"/>
    <property type="match status" value="1"/>
</dbReference>
<evidence type="ECO:0000259" key="2">
    <source>
        <dbReference type="PROSITE" id="PS51831"/>
    </source>
</evidence>
<dbReference type="SMART" id="SM00471">
    <property type="entry name" value="HDc"/>
    <property type="match status" value="1"/>
</dbReference>
<dbReference type="GO" id="GO:0008081">
    <property type="term" value="F:phosphoric diester hydrolase activity"/>
    <property type="evidence" value="ECO:0007669"/>
    <property type="project" value="UniProtKB-ARBA"/>
</dbReference>
<dbReference type="KEGG" id="nik:F5I99_12345"/>
<dbReference type="InterPro" id="IPR052020">
    <property type="entry name" value="Cyclic_di-GMP/3'3'-cGAMP_PDE"/>
</dbReference>
<dbReference type="InterPro" id="IPR003607">
    <property type="entry name" value="HD/PDEase_dom"/>
</dbReference>
<gene>
    <name evidence="4" type="ORF">F5I99_12345</name>
</gene>
<dbReference type="InterPro" id="IPR029787">
    <property type="entry name" value="Nucleotide_cyclase"/>
</dbReference>
<dbReference type="Pfam" id="PF13185">
    <property type="entry name" value="GAF_2"/>
    <property type="match status" value="1"/>
</dbReference>
<dbReference type="Pfam" id="PF13487">
    <property type="entry name" value="HD_5"/>
    <property type="match status" value="1"/>
</dbReference>
<dbReference type="Gene3D" id="3.30.70.270">
    <property type="match status" value="1"/>
</dbReference>
<accession>A0A5J6LGA4</accession>
<dbReference type="InterPro" id="IPR029016">
    <property type="entry name" value="GAF-like_dom_sf"/>
</dbReference>
<dbReference type="InterPro" id="IPR037522">
    <property type="entry name" value="HD_GYP_dom"/>
</dbReference>
<protein>
    <submittedName>
        <fullName evidence="4">PhnD/SsuA/transferrin family substrate-binding protein</fullName>
    </submittedName>
</protein>
<evidence type="ECO:0000313" key="5">
    <source>
        <dbReference type="Proteomes" id="UP000325606"/>
    </source>
</evidence>
<dbReference type="AlphaFoldDB" id="A0A5J6LGA4"/>
<dbReference type="PROSITE" id="PS51831">
    <property type="entry name" value="HD"/>
    <property type="match status" value="1"/>
</dbReference>
<organism evidence="4 5">
    <name type="scientific">Nitrincola iocasae</name>
    <dbReference type="NCBI Taxonomy" id="2614693"/>
    <lineage>
        <taxon>Bacteria</taxon>
        <taxon>Pseudomonadati</taxon>
        <taxon>Pseudomonadota</taxon>
        <taxon>Gammaproteobacteria</taxon>
        <taxon>Oceanospirillales</taxon>
        <taxon>Oceanospirillaceae</taxon>
        <taxon>Nitrincola</taxon>
    </lineage>
</organism>
<dbReference type="Pfam" id="PF12974">
    <property type="entry name" value="Phosphonate-bd"/>
    <property type="match status" value="1"/>
</dbReference>
<sequence length="882" mass="99286">MSLFQTDSSPKGWILILVALLFSFPVVADVSIGVLSLRGDAKVTEAWQPMLEHLNNTLPEHHFELVPLGFDEVHLATRQRNVDFIIANSSFFVKLEKLYGASAVATFYTRNADTVAINKFGGVIFTRVDRDDIRLLSDLKDKRIAAVDPSSFGGWQTGLGELHHHGLSANSFSELNFLHTHDAVVNAVQQGDADAGFIRTGTLEQMASESTIQLSDFFVLAERNQVDFPYRVSTALYPEWPLAKLPHVADTLAMDVAIALFSMPESTLVFHSPYGAGWTLSQNYQPVHDLLRELSLEPYAYQNNLSLIDALQRYWQYLVVALSALIACTVVLFYVIHINRRLQLQQGTLSQLNSQLEQRVEERTNRIESLLEHEQYLRRIVQTVADVNQIIITSTHRIEMLKSACDRLVSHPEYRFAWVAGMHSREQDTERLVSSYGSTEQLLALTQHPVSLRQVWLAIQDNTLRILGASDLHETGSDSLDLTAAALLPLRSDAFSTPMGVLCVYTHRPSGFDADEISMLEQLAGDLGFAMHAFIRREESERAEVSRISNYEETILAMVDLIEKRDTYTAGHTRRVATYAELIARKMGLAEEQVQQLIKASTLHDIGKIIIPDAVLLKPGSLTPLEYELIKQHVSVGYETLSAIKMYKDLAELMRHHHERLDGSGYPQGLKDGDIPLPARIMAVADSFDAMTSNRIYKPRKTVDEALTELQSLTNIHYDATVVDAAVQTLKSIDLDSQPNAEQLPDSDLERQRFAYFFNDQLTGLYNAEYLRFMLQREMHQHFHSLQMLLLHEFAAFNVKHGWHAGNQLLQGFASWLQTHCPGAMIFRVMGDDFVIINAPDGWLQNHDPVTDSPLAGTGVGVEQQRFNCDTAGLEAIQDYLR</sequence>
<feature type="domain" description="HD" evidence="2">
    <location>
        <begin position="569"/>
        <end position="691"/>
    </location>
</feature>
<dbReference type="Gene3D" id="3.30.450.40">
    <property type="match status" value="1"/>
</dbReference>
<dbReference type="SUPFAM" id="SSF109604">
    <property type="entry name" value="HD-domain/PDEase-like"/>
    <property type="match status" value="1"/>
</dbReference>
<name>A0A5J6LGA4_9GAMM</name>
<feature type="transmembrane region" description="Helical" evidence="1">
    <location>
        <begin position="314"/>
        <end position="336"/>
    </location>
</feature>
<dbReference type="InterPro" id="IPR000160">
    <property type="entry name" value="GGDEF_dom"/>
</dbReference>
<evidence type="ECO:0000256" key="1">
    <source>
        <dbReference type="SAM" id="Phobius"/>
    </source>
</evidence>
<dbReference type="InterPro" id="IPR006674">
    <property type="entry name" value="HD_domain"/>
</dbReference>
<dbReference type="CDD" id="cd00077">
    <property type="entry name" value="HDc"/>
    <property type="match status" value="1"/>
</dbReference>
<proteinExistence type="predicted"/>
<evidence type="ECO:0000259" key="3">
    <source>
        <dbReference type="PROSITE" id="PS51832"/>
    </source>
</evidence>
<dbReference type="Proteomes" id="UP000325606">
    <property type="component" value="Chromosome"/>
</dbReference>
<reference evidence="4 5" key="1">
    <citation type="submission" date="2019-09" db="EMBL/GenBank/DDBJ databases">
        <title>Nitrincola iocasae sp. nov., a bacterium isolated from the sediment collected at a cold seep field in South China Sea.</title>
        <authorList>
            <person name="Zhang H."/>
            <person name="Wang H."/>
            <person name="Li C."/>
        </authorList>
    </citation>
    <scope>NUCLEOTIDE SEQUENCE [LARGE SCALE GENOMIC DNA]</scope>
    <source>
        <strain evidence="4 5">KXZD1103</strain>
    </source>
</reference>
<dbReference type="InterPro" id="IPR003018">
    <property type="entry name" value="GAF"/>
</dbReference>
<dbReference type="EMBL" id="CP044222">
    <property type="protein sequence ID" value="QEW07231.1"/>
    <property type="molecule type" value="Genomic_DNA"/>
</dbReference>
<keyword evidence="5" id="KW-1185">Reference proteome</keyword>
<dbReference type="PROSITE" id="PS51832">
    <property type="entry name" value="HD_GYP"/>
    <property type="match status" value="1"/>
</dbReference>
<dbReference type="InterPro" id="IPR043128">
    <property type="entry name" value="Rev_trsase/Diguanyl_cyclase"/>
</dbReference>
<keyword evidence="1" id="KW-0812">Transmembrane</keyword>
<dbReference type="NCBIfam" id="TIGR00277">
    <property type="entry name" value="HDIG"/>
    <property type="match status" value="1"/>
</dbReference>